<evidence type="ECO:0000256" key="2">
    <source>
        <dbReference type="ARBA" id="ARBA00022835"/>
    </source>
</evidence>
<dbReference type="GO" id="GO:0000176">
    <property type="term" value="C:nuclear exosome (RNase complex)"/>
    <property type="evidence" value="ECO:0007669"/>
    <property type="project" value="TreeGrafter"/>
</dbReference>
<dbReference type="GO" id="GO:0005730">
    <property type="term" value="C:nucleolus"/>
    <property type="evidence" value="ECO:0007669"/>
    <property type="project" value="UniProtKB-SubCell"/>
</dbReference>
<evidence type="ECO:0000256" key="1">
    <source>
        <dbReference type="ARBA" id="ARBA00004604"/>
    </source>
</evidence>
<dbReference type="SUPFAM" id="SSF110324">
    <property type="entry name" value="Ribosomal L27 protein-like"/>
    <property type="match status" value="1"/>
</dbReference>
<dbReference type="AlphaFoldDB" id="A0AAF3EQM7"/>
<keyword evidence="2" id="KW-0271">Exosome</keyword>
<dbReference type="InterPro" id="IPR039771">
    <property type="entry name" value="Csl4"/>
</dbReference>
<protein>
    <submittedName>
        <fullName evidence="4">Uncharacterized protein</fullName>
    </submittedName>
</protein>
<dbReference type="InterPro" id="IPR012340">
    <property type="entry name" value="NA-bd_OB-fold"/>
</dbReference>
<dbReference type="GO" id="GO:0005737">
    <property type="term" value="C:cytoplasm"/>
    <property type="evidence" value="ECO:0007669"/>
    <property type="project" value="TreeGrafter"/>
</dbReference>
<dbReference type="Gene3D" id="2.40.50.100">
    <property type="match status" value="1"/>
</dbReference>
<organism evidence="3 4">
    <name type="scientific">Mesorhabditis belari</name>
    <dbReference type="NCBI Taxonomy" id="2138241"/>
    <lineage>
        <taxon>Eukaryota</taxon>
        <taxon>Metazoa</taxon>
        <taxon>Ecdysozoa</taxon>
        <taxon>Nematoda</taxon>
        <taxon>Chromadorea</taxon>
        <taxon>Rhabditida</taxon>
        <taxon>Rhabditina</taxon>
        <taxon>Rhabditomorpha</taxon>
        <taxon>Rhabditoidea</taxon>
        <taxon>Rhabditidae</taxon>
        <taxon>Mesorhabditinae</taxon>
        <taxon>Mesorhabditis</taxon>
    </lineage>
</organism>
<dbReference type="PANTHER" id="PTHR12686">
    <property type="entry name" value="3'-5' EXORIBONUCLEASE CSL4-RELATED"/>
    <property type="match status" value="1"/>
</dbReference>
<dbReference type="WBParaSite" id="MBELARI_LOCUS16397">
    <property type="protein sequence ID" value="MBELARI_LOCUS16397"/>
    <property type="gene ID" value="MBELARI_LOCUS16397"/>
</dbReference>
<comment type="subcellular location">
    <subcellularLocation>
        <location evidence="1">Nucleus</location>
        <location evidence="1">Nucleolus</location>
    </subcellularLocation>
</comment>
<dbReference type="PANTHER" id="PTHR12686:SF8">
    <property type="entry name" value="EXOSOME COMPLEX COMPONENT CSL4"/>
    <property type="match status" value="1"/>
</dbReference>
<dbReference type="SUPFAM" id="SSF50249">
    <property type="entry name" value="Nucleic acid-binding proteins"/>
    <property type="match status" value="1"/>
</dbReference>
<evidence type="ECO:0000313" key="4">
    <source>
        <dbReference type="WBParaSite" id="MBELARI_LOCUS16397"/>
    </source>
</evidence>
<accession>A0AAF3EQM7</accession>
<keyword evidence="3" id="KW-1185">Reference proteome</keyword>
<dbReference type="Proteomes" id="UP000887575">
    <property type="component" value="Unassembled WGS sequence"/>
</dbReference>
<evidence type="ECO:0000313" key="3">
    <source>
        <dbReference type="Proteomes" id="UP000887575"/>
    </source>
</evidence>
<proteinExistence type="predicted"/>
<dbReference type="Gene3D" id="2.40.50.140">
    <property type="entry name" value="Nucleic acid-binding proteins"/>
    <property type="match status" value="1"/>
</dbReference>
<sequence>MMDDEGKFVIPGEVIYDAEEKKTYVPGKGCYQMQGLVRASTIGYVHIHPHKQGEKTIHYVDVQIGEKVVDTVMPEEGTIVTAIVKDVGQQWAGCHLLSIEDRKISKDFDYILPKKNMRSSLFLSDIEILDCVQPCDIILARIVDYSFQKRAYVLSIAEDELGVVYAKGRKSRLRPLDFETVIDDLTGIKEKRKIAKVPMHLNDELFAKLIQPGESTA</sequence>
<reference evidence="4" key="1">
    <citation type="submission" date="2024-02" db="UniProtKB">
        <authorList>
            <consortium name="WormBaseParasite"/>
        </authorList>
    </citation>
    <scope>IDENTIFICATION</scope>
</reference>
<name>A0AAF3EQM7_9BILA</name>
<dbReference type="GO" id="GO:0006396">
    <property type="term" value="P:RNA processing"/>
    <property type="evidence" value="ECO:0007669"/>
    <property type="project" value="InterPro"/>
</dbReference>